<feature type="transmembrane region" description="Helical" evidence="1">
    <location>
        <begin position="80"/>
        <end position="100"/>
    </location>
</feature>
<feature type="transmembrane region" description="Helical" evidence="1">
    <location>
        <begin position="115"/>
        <end position="132"/>
    </location>
</feature>
<dbReference type="Pfam" id="PF20398">
    <property type="entry name" value="DUF6691"/>
    <property type="match status" value="1"/>
</dbReference>
<sequence>MRSVVAVVAGLLFGAGLALSGMVDPAKVLGFLDITGAWDPSLGGVMAAAIPMTALFYYLGRRRGVSLSGSPLPEPPSKVIDARLIGGSIIFGIGWGLAGLCPGPAIADLALDGRVLPFVVAMAVGMILVKAIRRIPIIH</sequence>
<keyword evidence="1" id="KW-0472">Membrane</keyword>
<accession>A0A2N3PX98</accession>
<dbReference type="Proteomes" id="UP000233293">
    <property type="component" value="Unassembled WGS sequence"/>
</dbReference>
<dbReference type="AlphaFoldDB" id="A0A2N3PX98"/>
<reference evidence="3" key="1">
    <citation type="submission" date="2017-12" db="EMBL/GenBank/DDBJ databases">
        <title>Draft genome sequence of Telmatospirillum siberiense 26-4b1T, an acidotolerant peatland alphaproteobacterium potentially involved in sulfur cycling.</title>
        <authorList>
            <person name="Hausmann B."/>
            <person name="Pjevac P."/>
            <person name="Schreck K."/>
            <person name="Herbold C.W."/>
            <person name="Daims H."/>
            <person name="Wagner M."/>
            <person name="Pester M."/>
            <person name="Loy A."/>
        </authorList>
    </citation>
    <scope>NUCLEOTIDE SEQUENCE [LARGE SCALE GENOMIC DNA]</scope>
    <source>
        <strain evidence="3">26-4b1</strain>
    </source>
</reference>
<evidence type="ECO:0000313" key="2">
    <source>
        <dbReference type="EMBL" id="PKU25032.1"/>
    </source>
</evidence>
<feature type="transmembrane region" description="Helical" evidence="1">
    <location>
        <begin position="41"/>
        <end position="59"/>
    </location>
</feature>
<dbReference type="EMBL" id="PIUM01000007">
    <property type="protein sequence ID" value="PKU25032.1"/>
    <property type="molecule type" value="Genomic_DNA"/>
</dbReference>
<evidence type="ECO:0008006" key="4">
    <source>
        <dbReference type="Google" id="ProtNLM"/>
    </source>
</evidence>
<organism evidence="2 3">
    <name type="scientific">Telmatospirillum siberiense</name>
    <dbReference type="NCBI Taxonomy" id="382514"/>
    <lineage>
        <taxon>Bacteria</taxon>
        <taxon>Pseudomonadati</taxon>
        <taxon>Pseudomonadota</taxon>
        <taxon>Alphaproteobacteria</taxon>
        <taxon>Rhodospirillales</taxon>
        <taxon>Rhodospirillaceae</taxon>
        <taxon>Telmatospirillum</taxon>
    </lineage>
</organism>
<keyword evidence="3" id="KW-1185">Reference proteome</keyword>
<comment type="caution">
    <text evidence="2">The sequence shown here is derived from an EMBL/GenBank/DDBJ whole genome shotgun (WGS) entry which is preliminary data.</text>
</comment>
<keyword evidence="1" id="KW-1133">Transmembrane helix</keyword>
<name>A0A2N3PX98_9PROT</name>
<keyword evidence="1" id="KW-0812">Transmembrane</keyword>
<gene>
    <name evidence="2" type="ORF">CWS72_08890</name>
</gene>
<evidence type="ECO:0000313" key="3">
    <source>
        <dbReference type="Proteomes" id="UP000233293"/>
    </source>
</evidence>
<proteinExistence type="predicted"/>
<protein>
    <recommendedName>
        <fullName evidence="4">Transporter</fullName>
    </recommendedName>
</protein>
<dbReference type="OrthoDB" id="9790409at2"/>
<dbReference type="InterPro" id="IPR046513">
    <property type="entry name" value="DUF6691"/>
</dbReference>
<evidence type="ECO:0000256" key="1">
    <source>
        <dbReference type="SAM" id="Phobius"/>
    </source>
</evidence>